<organism evidence="1 2">
    <name type="scientific">Symbiodinium microadriaticum</name>
    <name type="common">Dinoflagellate</name>
    <name type="synonym">Zooxanthella microadriatica</name>
    <dbReference type="NCBI Taxonomy" id="2951"/>
    <lineage>
        <taxon>Eukaryota</taxon>
        <taxon>Sar</taxon>
        <taxon>Alveolata</taxon>
        <taxon>Dinophyceae</taxon>
        <taxon>Suessiales</taxon>
        <taxon>Symbiodiniaceae</taxon>
        <taxon>Symbiodinium</taxon>
    </lineage>
</organism>
<reference evidence="1 2" key="1">
    <citation type="submission" date="2016-02" db="EMBL/GenBank/DDBJ databases">
        <title>Genome analysis of coral dinoflagellate symbionts highlights evolutionary adaptations to a symbiotic lifestyle.</title>
        <authorList>
            <person name="Aranda M."/>
            <person name="Li Y."/>
            <person name="Liew Y.J."/>
            <person name="Baumgarten S."/>
            <person name="Simakov O."/>
            <person name="Wilson M."/>
            <person name="Piel J."/>
            <person name="Ashoor H."/>
            <person name="Bougouffa S."/>
            <person name="Bajic V.B."/>
            <person name="Ryu T."/>
            <person name="Ravasi T."/>
            <person name="Bayer T."/>
            <person name="Micklem G."/>
            <person name="Kim H."/>
            <person name="Bhak J."/>
            <person name="Lajeunesse T.C."/>
            <person name="Voolstra C.R."/>
        </authorList>
    </citation>
    <scope>NUCLEOTIDE SEQUENCE [LARGE SCALE GENOMIC DNA]</scope>
    <source>
        <strain evidence="1 2">CCMP2467</strain>
    </source>
</reference>
<keyword evidence="2" id="KW-1185">Reference proteome</keyword>
<dbReference type="EMBL" id="LSRX01000060">
    <property type="protein sequence ID" value="OLQ11380.1"/>
    <property type="molecule type" value="Genomic_DNA"/>
</dbReference>
<sequence length="99" mass="10864">MPEASLTDTHTSHLIATMSAGGSQPFANYLAALQEEADLDDDDLFFEVMHQTSMPTKIEIRLAKGPERFVKDHLEAAEDLAESGFNLLLLYKDVVVLGA</sequence>
<dbReference type="Proteomes" id="UP000186817">
    <property type="component" value="Unassembled WGS sequence"/>
</dbReference>
<proteinExistence type="predicted"/>
<evidence type="ECO:0000313" key="2">
    <source>
        <dbReference type="Proteomes" id="UP000186817"/>
    </source>
</evidence>
<accession>A0A1Q9EVD3</accession>
<name>A0A1Q9EVD3_SYMMI</name>
<gene>
    <name evidence="1" type="ORF">AK812_SmicGene4807</name>
</gene>
<evidence type="ECO:0000313" key="1">
    <source>
        <dbReference type="EMBL" id="OLQ11380.1"/>
    </source>
</evidence>
<dbReference type="AlphaFoldDB" id="A0A1Q9EVD3"/>
<protein>
    <submittedName>
        <fullName evidence="1">Uncharacterized protein</fullName>
    </submittedName>
</protein>
<comment type="caution">
    <text evidence="1">The sequence shown here is derived from an EMBL/GenBank/DDBJ whole genome shotgun (WGS) entry which is preliminary data.</text>
</comment>